<comment type="caution">
    <text evidence="1">The sequence shown here is derived from an EMBL/GenBank/DDBJ whole genome shotgun (WGS) entry which is preliminary data.</text>
</comment>
<evidence type="ECO:0000313" key="2">
    <source>
        <dbReference type="Proteomes" id="UP001181693"/>
    </source>
</evidence>
<reference evidence="1" key="1">
    <citation type="thesis" date="2020" institute="ProQuest LLC" country="789 East Eisenhower Parkway, Ann Arbor, MI, USA">
        <title>Comparative Genomics and Chromosome Evolution.</title>
        <authorList>
            <person name="Mudd A.B."/>
        </authorList>
    </citation>
    <scope>NUCLEOTIDE SEQUENCE</scope>
    <source>
        <strain evidence="1">1538</strain>
        <tissue evidence="1">Blood</tissue>
    </source>
</reference>
<keyword evidence="2" id="KW-1185">Reference proteome</keyword>
<dbReference type="Proteomes" id="UP001181693">
    <property type="component" value="Unassembled WGS sequence"/>
</dbReference>
<evidence type="ECO:0000313" key="1">
    <source>
        <dbReference type="EMBL" id="DBA25245.1"/>
    </source>
</evidence>
<accession>A0AAV3AQU6</accession>
<sequence length="123" mass="14297">MALRLCSLRLWTAWLPGSPHRFFSLTASAGQSAAQATSFLYTPEHHAIRESLRKVYLNSNSHIRVKYKDNPNPNTNASYNLKLEDKAEKSYCNFNKMRQERSELLGNVKGRKKTWKCQFNYIL</sequence>
<name>A0AAV3AQU6_PYXAD</name>
<organism evidence="1 2">
    <name type="scientific">Pyxicephalus adspersus</name>
    <name type="common">African bullfrog</name>
    <dbReference type="NCBI Taxonomy" id="30357"/>
    <lineage>
        <taxon>Eukaryota</taxon>
        <taxon>Metazoa</taxon>
        <taxon>Chordata</taxon>
        <taxon>Craniata</taxon>
        <taxon>Vertebrata</taxon>
        <taxon>Euteleostomi</taxon>
        <taxon>Amphibia</taxon>
        <taxon>Batrachia</taxon>
        <taxon>Anura</taxon>
        <taxon>Neobatrachia</taxon>
        <taxon>Ranoidea</taxon>
        <taxon>Pyxicephalidae</taxon>
        <taxon>Pyxicephalinae</taxon>
        <taxon>Pyxicephalus</taxon>
    </lineage>
</organism>
<dbReference type="EMBL" id="DYDO01000005">
    <property type="protein sequence ID" value="DBA25245.1"/>
    <property type="molecule type" value="Genomic_DNA"/>
</dbReference>
<dbReference type="AlphaFoldDB" id="A0AAV3AQU6"/>
<gene>
    <name evidence="1" type="ORF">GDO54_012798</name>
</gene>
<protein>
    <submittedName>
        <fullName evidence="1">Uncharacterized protein</fullName>
    </submittedName>
</protein>
<proteinExistence type="predicted"/>